<dbReference type="Gene3D" id="3.40.50.150">
    <property type="entry name" value="Vaccinia Virus protein VP39"/>
    <property type="match status" value="1"/>
</dbReference>
<keyword evidence="3" id="KW-0949">S-adenosyl-L-methionine</keyword>
<comment type="caution">
    <text evidence="4">The sequence shown here is derived from an EMBL/GenBank/DDBJ whole genome shotgun (WGS) entry which is preliminary data.</text>
</comment>
<dbReference type="GO" id="GO:0008757">
    <property type="term" value="F:S-adenosylmethionine-dependent methyltransferase activity"/>
    <property type="evidence" value="ECO:0007669"/>
    <property type="project" value="InterPro"/>
</dbReference>
<evidence type="ECO:0000256" key="3">
    <source>
        <dbReference type="ARBA" id="ARBA00022691"/>
    </source>
</evidence>
<dbReference type="RefSeq" id="WP_009057276.1">
    <property type="nucleotide sequence ID" value="NZ_AJYA01000067.1"/>
</dbReference>
<gene>
    <name evidence="4" type="ORF">A3SI_18502</name>
</gene>
<dbReference type="EMBL" id="AJYA01000067">
    <property type="protein sequence ID" value="EIM73094.1"/>
    <property type="molecule type" value="Genomic_DNA"/>
</dbReference>
<dbReference type="GO" id="GO:0032259">
    <property type="term" value="P:methylation"/>
    <property type="evidence" value="ECO:0007669"/>
    <property type="project" value="UniProtKB-KW"/>
</dbReference>
<reference evidence="4 5" key="1">
    <citation type="submission" date="2012-05" db="EMBL/GenBank/DDBJ databases">
        <title>Genome sequence of Nitritalea halalkaliphila LW7.</title>
        <authorList>
            <person name="Jangir P.K."/>
            <person name="Singh A."/>
            <person name="Shivaji S."/>
            <person name="Sharma R."/>
        </authorList>
    </citation>
    <scope>NUCLEOTIDE SEQUENCE [LARGE SCALE GENOMIC DNA]</scope>
    <source>
        <strain evidence="4 5">LW7</strain>
    </source>
</reference>
<evidence type="ECO:0000256" key="1">
    <source>
        <dbReference type="ARBA" id="ARBA00022603"/>
    </source>
</evidence>
<dbReference type="STRING" id="1189621.A3SI_18502"/>
<sequence>METKLNENYWTSRYLTKNTGWDLGQVSPPLKQYLDQITDKSLKILIPGAGNAYEAAYAYQSGFLNTHVLDLSHAPLADFQARHPNFPSTHLHQHDFFAHQASMTLF</sequence>
<dbReference type="AlphaFoldDB" id="I5BU42"/>
<protein>
    <submittedName>
        <fullName evidence="4">Methyltransferase type 11</fullName>
    </submittedName>
</protein>
<dbReference type="InterPro" id="IPR008854">
    <property type="entry name" value="TPMT"/>
</dbReference>
<keyword evidence="1 4" id="KW-0489">Methyltransferase</keyword>
<keyword evidence="5" id="KW-1185">Reference proteome</keyword>
<keyword evidence="2 4" id="KW-0808">Transferase</keyword>
<accession>I5BU42</accession>
<proteinExistence type="predicted"/>
<dbReference type="PROSITE" id="PS51585">
    <property type="entry name" value="SAM_MT_TPMT"/>
    <property type="match status" value="1"/>
</dbReference>
<evidence type="ECO:0000256" key="2">
    <source>
        <dbReference type="ARBA" id="ARBA00022679"/>
    </source>
</evidence>
<dbReference type="Proteomes" id="UP000005551">
    <property type="component" value="Unassembled WGS sequence"/>
</dbReference>
<name>I5BU42_9BACT</name>
<organism evidence="4 5">
    <name type="scientific">Nitritalea halalkaliphila LW7</name>
    <dbReference type="NCBI Taxonomy" id="1189621"/>
    <lineage>
        <taxon>Bacteria</taxon>
        <taxon>Pseudomonadati</taxon>
        <taxon>Bacteroidota</taxon>
        <taxon>Cytophagia</taxon>
        <taxon>Cytophagales</taxon>
        <taxon>Cyclobacteriaceae</taxon>
        <taxon>Nitritalea</taxon>
    </lineage>
</organism>
<dbReference type="SUPFAM" id="SSF53335">
    <property type="entry name" value="S-adenosyl-L-methionine-dependent methyltransferases"/>
    <property type="match status" value="1"/>
</dbReference>
<evidence type="ECO:0000313" key="5">
    <source>
        <dbReference type="Proteomes" id="UP000005551"/>
    </source>
</evidence>
<dbReference type="InterPro" id="IPR029063">
    <property type="entry name" value="SAM-dependent_MTases_sf"/>
</dbReference>
<dbReference type="Pfam" id="PF05724">
    <property type="entry name" value="TPMT"/>
    <property type="match status" value="1"/>
</dbReference>
<evidence type="ECO:0000313" key="4">
    <source>
        <dbReference type="EMBL" id="EIM73094.1"/>
    </source>
</evidence>